<protein>
    <submittedName>
        <fullName evidence="2">Uncharacterized protein</fullName>
    </submittedName>
</protein>
<evidence type="ECO:0000313" key="3">
    <source>
        <dbReference type="Proteomes" id="UP000001052"/>
    </source>
</evidence>
<reference evidence="3" key="1">
    <citation type="submission" date="2009-09" db="EMBL/GenBank/DDBJ databases">
        <title>The complete chromosome of Desulfohalobium retbaense DSM 5692.</title>
        <authorList>
            <consortium name="US DOE Joint Genome Institute (JGI-PGF)"/>
            <person name="Lucas S."/>
            <person name="Copeland A."/>
            <person name="Lapidus A."/>
            <person name="Glavina del Rio T."/>
            <person name="Dalin E."/>
            <person name="Tice H."/>
            <person name="Bruce D."/>
            <person name="Goodwin L."/>
            <person name="Pitluck S."/>
            <person name="Kyrpides N."/>
            <person name="Mavromatis K."/>
            <person name="Ivanova N."/>
            <person name="Mikhailova N."/>
            <person name="Munk A.C."/>
            <person name="Brettin T."/>
            <person name="Detter J.C."/>
            <person name="Han C."/>
            <person name="Tapia R."/>
            <person name="Larimer F."/>
            <person name="Land M."/>
            <person name="Hauser L."/>
            <person name="Markowitz V."/>
            <person name="Cheng J.-F."/>
            <person name="Hugenholtz P."/>
            <person name="Woyke T."/>
            <person name="Wu D."/>
            <person name="Spring S."/>
            <person name="Klenk H.-P."/>
            <person name="Eisen J.A."/>
        </authorList>
    </citation>
    <scope>NUCLEOTIDE SEQUENCE [LARGE SCALE GENOMIC DNA]</scope>
    <source>
        <strain evidence="3">DSM 5692</strain>
    </source>
</reference>
<sequence>MWTRCLALKTRPPWGKLGPVFNTPLSLNPYGCTMKFSKQQIILALIIIFFVGAVSIIAEEYTNIWVVLVVCFFLFCFLDAVCNGIKGWLAKRRNNTDTK</sequence>
<dbReference type="STRING" id="485915.Dret_1089"/>
<name>C8X254_DESRD</name>
<feature type="transmembrane region" description="Helical" evidence="1">
    <location>
        <begin position="64"/>
        <end position="85"/>
    </location>
</feature>
<dbReference type="AlphaFoldDB" id="C8X254"/>
<keyword evidence="1" id="KW-1133">Transmembrane helix</keyword>
<gene>
    <name evidence="2" type="ordered locus">Dret_1089</name>
</gene>
<dbReference type="HOGENOM" id="CLU_2315742_0_0_7"/>
<feature type="transmembrane region" description="Helical" evidence="1">
    <location>
        <begin position="41"/>
        <end position="58"/>
    </location>
</feature>
<keyword evidence="1" id="KW-0472">Membrane</keyword>
<evidence type="ECO:0000313" key="2">
    <source>
        <dbReference type="EMBL" id="ACV68377.1"/>
    </source>
</evidence>
<reference evidence="2 3" key="2">
    <citation type="journal article" date="2010" name="Stand. Genomic Sci.">
        <title>Complete genome sequence of Desulfohalobium retbaense type strain (HR(100)).</title>
        <authorList>
            <person name="Spring S."/>
            <person name="Nolan M."/>
            <person name="Lapidus A."/>
            <person name="Glavina Del Rio T."/>
            <person name="Copeland A."/>
            <person name="Tice H."/>
            <person name="Cheng J.F."/>
            <person name="Lucas S."/>
            <person name="Land M."/>
            <person name="Chen F."/>
            <person name="Bruce D."/>
            <person name="Goodwin L."/>
            <person name="Pitluck S."/>
            <person name="Ivanova N."/>
            <person name="Mavromatis K."/>
            <person name="Mikhailova N."/>
            <person name="Pati A."/>
            <person name="Chen A."/>
            <person name="Palaniappan K."/>
            <person name="Hauser L."/>
            <person name="Chang Y.J."/>
            <person name="Jeffries C.D."/>
            <person name="Munk C."/>
            <person name="Kiss H."/>
            <person name="Chain P."/>
            <person name="Han C."/>
            <person name="Brettin T."/>
            <person name="Detter J.C."/>
            <person name="Schuler E."/>
            <person name="Goker M."/>
            <person name="Rohde M."/>
            <person name="Bristow J."/>
            <person name="Eisen J.A."/>
            <person name="Markowitz V."/>
            <person name="Hugenholtz P."/>
            <person name="Kyrpides N.C."/>
            <person name="Klenk H.P."/>
        </authorList>
    </citation>
    <scope>NUCLEOTIDE SEQUENCE [LARGE SCALE GENOMIC DNA]</scope>
    <source>
        <strain evidence="2 3">DSM 5692</strain>
    </source>
</reference>
<dbReference type="Proteomes" id="UP000001052">
    <property type="component" value="Chromosome"/>
</dbReference>
<accession>C8X254</accession>
<keyword evidence="3" id="KW-1185">Reference proteome</keyword>
<dbReference type="EMBL" id="CP001734">
    <property type="protein sequence ID" value="ACV68377.1"/>
    <property type="molecule type" value="Genomic_DNA"/>
</dbReference>
<dbReference type="KEGG" id="drt:Dret_1089"/>
<keyword evidence="1" id="KW-0812">Transmembrane</keyword>
<organism evidence="2 3">
    <name type="scientific">Desulfohalobium retbaense (strain ATCC 49708 / DSM 5692 / JCM 16813 / HR100)</name>
    <dbReference type="NCBI Taxonomy" id="485915"/>
    <lineage>
        <taxon>Bacteria</taxon>
        <taxon>Pseudomonadati</taxon>
        <taxon>Thermodesulfobacteriota</taxon>
        <taxon>Desulfovibrionia</taxon>
        <taxon>Desulfovibrionales</taxon>
        <taxon>Desulfohalobiaceae</taxon>
        <taxon>Desulfohalobium</taxon>
    </lineage>
</organism>
<evidence type="ECO:0000256" key="1">
    <source>
        <dbReference type="SAM" id="Phobius"/>
    </source>
</evidence>
<proteinExistence type="predicted"/>